<dbReference type="Pfam" id="PF03313">
    <property type="entry name" value="SDH_alpha"/>
    <property type="match status" value="1"/>
</dbReference>
<evidence type="ECO:0000313" key="15">
    <source>
        <dbReference type="Proteomes" id="UP001209854"/>
    </source>
</evidence>
<dbReference type="InterPro" id="IPR005130">
    <property type="entry name" value="Ser_deHydtase-like_asu"/>
</dbReference>
<comment type="similarity">
    <text evidence="3 11">Belongs to the iron-sulfur dependent L-serine dehydratase family.</text>
</comment>
<dbReference type="GO" id="GO:0003941">
    <property type="term" value="F:L-serine ammonia-lyase activity"/>
    <property type="evidence" value="ECO:0007669"/>
    <property type="project" value="UniProtKB-EC"/>
</dbReference>
<dbReference type="InterPro" id="IPR005131">
    <property type="entry name" value="Ser_deHydtase_bsu"/>
</dbReference>
<keyword evidence="4 11" id="KW-0312">Gluconeogenesis</keyword>
<evidence type="ECO:0000256" key="7">
    <source>
        <dbReference type="ARBA" id="ARBA00023004"/>
    </source>
</evidence>
<feature type="domain" description="Serine dehydratase beta chain" evidence="13">
    <location>
        <begin position="3"/>
        <end position="154"/>
    </location>
</feature>
<keyword evidence="5 11" id="KW-0004">4Fe-4S</keyword>
<evidence type="ECO:0000256" key="6">
    <source>
        <dbReference type="ARBA" id="ARBA00022723"/>
    </source>
</evidence>
<evidence type="ECO:0000256" key="8">
    <source>
        <dbReference type="ARBA" id="ARBA00023014"/>
    </source>
</evidence>
<comment type="catalytic activity">
    <reaction evidence="10 11">
        <text>L-serine = pyruvate + NH4(+)</text>
        <dbReference type="Rhea" id="RHEA:19169"/>
        <dbReference type="ChEBI" id="CHEBI:15361"/>
        <dbReference type="ChEBI" id="CHEBI:28938"/>
        <dbReference type="ChEBI" id="CHEBI:33384"/>
        <dbReference type="EC" id="4.3.1.17"/>
    </reaction>
</comment>
<gene>
    <name evidence="14" type="ORF">NX722_07260</name>
</gene>
<dbReference type="SUPFAM" id="SSF143548">
    <property type="entry name" value="Serine metabolism enzymes domain"/>
    <property type="match status" value="1"/>
</dbReference>
<dbReference type="EC" id="4.3.1.17" evidence="11"/>
<dbReference type="InterPro" id="IPR004644">
    <property type="entry name" value="Fe-S_L-Ser_mono"/>
</dbReference>
<comment type="caution">
    <text evidence="14">The sequence shown here is derived from an EMBL/GenBank/DDBJ whole genome shotgun (WGS) entry which is preliminary data.</text>
</comment>
<dbReference type="Pfam" id="PF03315">
    <property type="entry name" value="SDH_beta"/>
    <property type="match status" value="1"/>
</dbReference>
<organism evidence="14 15">
    <name type="scientific">Endozoicomonas gorgoniicola</name>
    <dbReference type="NCBI Taxonomy" id="1234144"/>
    <lineage>
        <taxon>Bacteria</taxon>
        <taxon>Pseudomonadati</taxon>
        <taxon>Pseudomonadota</taxon>
        <taxon>Gammaproteobacteria</taxon>
        <taxon>Oceanospirillales</taxon>
        <taxon>Endozoicomonadaceae</taxon>
        <taxon>Endozoicomonas</taxon>
    </lineage>
</organism>
<evidence type="ECO:0000256" key="11">
    <source>
        <dbReference type="RuleBase" id="RU366059"/>
    </source>
</evidence>
<sequence>MLSIFDIFKIGIGPSSSHTVGPMWAGHRFLNELKEKGILGSIASVSVGLYGSLALTGVGHSTDKASLLGLAGYQPDAVDPDEADQAFETIKSSKKIKLAGEHEIDFDYDTQLIFHNGETLPEHPNAMRIFAADEHGIVVYYKTYLSIGGGFIVCADSLNKAAASDSDDQSEAQEASVPYPFRNASELIKLCKANDMSIAELVIENEKARHNGDINSVNEKIDAIWDVMRNCIDRGLRMEGRLPMSGIKRRAFDLHKTLTANPEAMLSDHFAIMDWVTLFAMSVNEENACGGRVVTAPTNGAAGVIPATIAYYSRFISRGNQKGIREFLATAAAIGAIIKMNATISGAEAGCQAEVGSACSMAAAALVAVQGGTIDQVENAAEIGMEHHLGMTCDPIAGLVQIPCIERNGMAAIKAITASRLAMRGDGNHAVSLDSCVETMYRTGLDLQAKYRETSQGGLAIYAKEHSSKIA</sequence>
<comment type="cofactor">
    <cofactor evidence="1 11">
        <name>[4Fe-4S] cluster</name>
        <dbReference type="ChEBI" id="CHEBI:49883"/>
    </cofactor>
</comment>
<evidence type="ECO:0000313" key="14">
    <source>
        <dbReference type="EMBL" id="MCW7552444.1"/>
    </source>
</evidence>
<protein>
    <recommendedName>
        <fullName evidence="11">L-serine dehydratase</fullName>
        <ecNumber evidence="11">4.3.1.17</ecNumber>
    </recommendedName>
</protein>
<evidence type="ECO:0000256" key="9">
    <source>
        <dbReference type="ARBA" id="ARBA00023239"/>
    </source>
</evidence>
<dbReference type="PANTHER" id="PTHR30182:SF1">
    <property type="entry name" value="L-SERINE DEHYDRATASE 1"/>
    <property type="match status" value="1"/>
</dbReference>
<accession>A0ABT3MST3</accession>
<name>A0ABT3MST3_9GAMM</name>
<dbReference type="InterPro" id="IPR051318">
    <property type="entry name" value="Fe-S_L-Ser"/>
</dbReference>
<evidence type="ECO:0000259" key="12">
    <source>
        <dbReference type="Pfam" id="PF03313"/>
    </source>
</evidence>
<keyword evidence="9 11" id="KW-0456">Lyase</keyword>
<comment type="pathway">
    <text evidence="2">Carbohydrate biosynthesis; gluconeogenesis.</text>
</comment>
<dbReference type="EMBL" id="JAPFCC010000001">
    <property type="protein sequence ID" value="MCW7552444.1"/>
    <property type="molecule type" value="Genomic_DNA"/>
</dbReference>
<dbReference type="InterPro" id="IPR029009">
    <property type="entry name" value="ASB_dom_sf"/>
</dbReference>
<evidence type="ECO:0000256" key="3">
    <source>
        <dbReference type="ARBA" id="ARBA00008636"/>
    </source>
</evidence>
<evidence type="ECO:0000259" key="13">
    <source>
        <dbReference type="Pfam" id="PF03315"/>
    </source>
</evidence>
<dbReference type="Gene3D" id="3.30.1330.90">
    <property type="entry name" value="D-3-phosphoglycerate dehydrogenase, domain 3"/>
    <property type="match status" value="1"/>
</dbReference>
<keyword evidence="7 11" id="KW-0408">Iron</keyword>
<evidence type="ECO:0000256" key="2">
    <source>
        <dbReference type="ARBA" id="ARBA00004742"/>
    </source>
</evidence>
<dbReference type="RefSeq" id="WP_262567406.1">
    <property type="nucleotide sequence ID" value="NZ_JAPFCC010000001.1"/>
</dbReference>
<keyword evidence="6 11" id="KW-0479">Metal-binding</keyword>
<dbReference type="Proteomes" id="UP001209854">
    <property type="component" value="Unassembled WGS sequence"/>
</dbReference>
<evidence type="ECO:0000256" key="5">
    <source>
        <dbReference type="ARBA" id="ARBA00022485"/>
    </source>
</evidence>
<dbReference type="PANTHER" id="PTHR30182">
    <property type="entry name" value="L-SERINE DEHYDRATASE"/>
    <property type="match status" value="1"/>
</dbReference>
<keyword evidence="15" id="KW-1185">Reference proteome</keyword>
<dbReference type="NCBIfam" id="TIGR00720">
    <property type="entry name" value="sda_mono"/>
    <property type="match status" value="1"/>
</dbReference>
<evidence type="ECO:0000256" key="4">
    <source>
        <dbReference type="ARBA" id="ARBA00022432"/>
    </source>
</evidence>
<keyword evidence="8 11" id="KW-0411">Iron-sulfur</keyword>
<feature type="domain" description="Serine dehydratase-like alpha subunit" evidence="12">
    <location>
        <begin position="194"/>
        <end position="460"/>
    </location>
</feature>
<evidence type="ECO:0000256" key="1">
    <source>
        <dbReference type="ARBA" id="ARBA00001966"/>
    </source>
</evidence>
<reference evidence="14 15" key="1">
    <citation type="submission" date="2022-10" db="EMBL/GenBank/DDBJ databases">
        <title>High-quality genome sequences of two octocoral-associated bacteria, Endozoicomonas euniceicola EF212 and Endozoicomonas gorgoniicola PS125.</title>
        <authorList>
            <person name="Chiou Y.-J."/>
            <person name="Chen Y.-H."/>
        </authorList>
    </citation>
    <scope>NUCLEOTIDE SEQUENCE [LARGE SCALE GENOMIC DNA]</scope>
    <source>
        <strain evidence="14 15">PS125</strain>
    </source>
</reference>
<proteinExistence type="inferred from homology"/>
<evidence type="ECO:0000256" key="10">
    <source>
        <dbReference type="ARBA" id="ARBA00049406"/>
    </source>
</evidence>